<gene>
    <name evidence="10" type="ORF">HS088_TW21G00417</name>
</gene>
<proteinExistence type="inferred from homology"/>
<comment type="caution">
    <text evidence="10">The sequence shown here is derived from an EMBL/GenBank/DDBJ whole genome shotgun (WGS) entry which is preliminary data.</text>
</comment>
<dbReference type="Proteomes" id="UP000593562">
    <property type="component" value="Unassembled WGS sequence"/>
</dbReference>
<dbReference type="InParanoid" id="A0A7J7C2C1"/>
<evidence type="ECO:0000313" key="11">
    <source>
        <dbReference type="Proteomes" id="UP000593562"/>
    </source>
</evidence>
<dbReference type="AlphaFoldDB" id="A0A7J7C2C1"/>
<dbReference type="Pfam" id="PF01466">
    <property type="entry name" value="Skp1"/>
    <property type="match status" value="1"/>
</dbReference>
<dbReference type="InterPro" id="IPR011333">
    <property type="entry name" value="SKP1/BTB/POZ_sf"/>
</dbReference>
<comment type="subunit">
    <text evidence="7">Part of a SCF (SKP1-cullin-F-box) protein ligase complex.</text>
</comment>
<evidence type="ECO:0000259" key="8">
    <source>
        <dbReference type="Pfam" id="PF01466"/>
    </source>
</evidence>
<comment type="similarity">
    <text evidence="3 7">Belongs to the SKP1 family.</text>
</comment>
<dbReference type="SUPFAM" id="SSF54695">
    <property type="entry name" value="POZ domain"/>
    <property type="match status" value="1"/>
</dbReference>
<reference evidence="10 11" key="1">
    <citation type="journal article" date="2020" name="Nat. Commun.">
        <title>Genome of Tripterygium wilfordii and identification of cytochrome P450 involved in triptolide biosynthesis.</title>
        <authorList>
            <person name="Tu L."/>
            <person name="Su P."/>
            <person name="Zhang Z."/>
            <person name="Gao L."/>
            <person name="Wang J."/>
            <person name="Hu T."/>
            <person name="Zhou J."/>
            <person name="Zhang Y."/>
            <person name="Zhao Y."/>
            <person name="Liu Y."/>
            <person name="Song Y."/>
            <person name="Tong Y."/>
            <person name="Lu Y."/>
            <person name="Yang J."/>
            <person name="Xu C."/>
            <person name="Jia M."/>
            <person name="Peters R.J."/>
            <person name="Huang L."/>
            <person name="Gao W."/>
        </authorList>
    </citation>
    <scope>NUCLEOTIDE SEQUENCE [LARGE SCALE GENOMIC DNA]</scope>
    <source>
        <strain evidence="11">cv. XIE 37</strain>
        <tissue evidence="10">Leaf</tissue>
    </source>
</reference>
<dbReference type="CDD" id="cd18322">
    <property type="entry name" value="BTB_POZ_SKP1"/>
    <property type="match status" value="1"/>
</dbReference>
<dbReference type="Gene3D" id="3.30.710.10">
    <property type="entry name" value="Potassium Channel Kv1.1, Chain A"/>
    <property type="match status" value="1"/>
</dbReference>
<evidence type="ECO:0000256" key="4">
    <source>
        <dbReference type="ARBA" id="ARBA00022786"/>
    </source>
</evidence>
<dbReference type="InterPro" id="IPR016072">
    <property type="entry name" value="Skp1_comp_dimer"/>
</dbReference>
<comment type="subcellular location">
    <subcellularLocation>
        <location evidence="1">Nucleus</location>
    </subcellularLocation>
</comment>
<dbReference type="InterPro" id="IPR016073">
    <property type="entry name" value="Skp1_comp_POZ"/>
</dbReference>
<dbReference type="PANTHER" id="PTHR11165">
    <property type="entry name" value="SKP1"/>
    <property type="match status" value="1"/>
</dbReference>
<keyword evidence="5" id="KW-0539">Nucleus</keyword>
<dbReference type="InterPro" id="IPR001232">
    <property type="entry name" value="SKP1-like"/>
</dbReference>
<feature type="domain" description="SKP1 component dimerisation" evidence="8">
    <location>
        <begin position="102"/>
        <end position="149"/>
    </location>
</feature>
<dbReference type="EMBL" id="JAAARO010000021">
    <property type="protein sequence ID" value="KAF5728272.1"/>
    <property type="molecule type" value="Genomic_DNA"/>
</dbReference>
<dbReference type="InterPro" id="IPR036296">
    <property type="entry name" value="SKP1-like_dim_sf"/>
</dbReference>
<evidence type="ECO:0000256" key="7">
    <source>
        <dbReference type="PIRNR" id="PIRNR028729"/>
    </source>
</evidence>
<dbReference type="OrthoDB" id="7827685at2759"/>
<evidence type="ECO:0000313" key="10">
    <source>
        <dbReference type="EMBL" id="KAF5728272.1"/>
    </source>
</evidence>
<dbReference type="GO" id="GO:0016567">
    <property type="term" value="P:protein ubiquitination"/>
    <property type="evidence" value="ECO:0007669"/>
    <property type="project" value="UniProtKB-UniRule"/>
</dbReference>
<dbReference type="Pfam" id="PF03931">
    <property type="entry name" value="Skp1_POZ"/>
    <property type="match status" value="1"/>
</dbReference>
<comment type="function">
    <text evidence="6 7">Involved in ubiquitination and subsequent proteasomal degradation of target proteins. Together with CUL1, RBX1 and a F-box protein, it forms a SCF E3 ubiquitin ligase complex. The functional specificity of this complex depends on the type of F-box protein. In the SCF complex, it serves as an adapter that links the F-box protein to CUL1.</text>
</comment>
<dbReference type="SMART" id="SM00512">
    <property type="entry name" value="Skp1"/>
    <property type="match status" value="1"/>
</dbReference>
<accession>A0A7J7C2C1</accession>
<comment type="pathway">
    <text evidence="2 7">Protein modification; protein ubiquitination.</text>
</comment>
<dbReference type="SUPFAM" id="SSF81382">
    <property type="entry name" value="Skp1 dimerisation domain-like"/>
    <property type="match status" value="1"/>
</dbReference>
<dbReference type="GO" id="GO:0006511">
    <property type="term" value="P:ubiquitin-dependent protein catabolic process"/>
    <property type="evidence" value="ECO:0007669"/>
    <property type="project" value="InterPro"/>
</dbReference>
<evidence type="ECO:0000256" key="2">
    <source>
        <dbReference type="ARBA" id="ARBA00004906"/>
    </source>
</evidence>
<evidence type="ECO:0000256" key="6">
    <source>
        <dbReference type="ARBA" id="ARBA00054396"/>
    </source>
</evidence>
<dbReference type="GO" id="GO:0009867">
    <property type="term" value="P:jasmonic acid mediated signaling pathway"/>
    <property type="evidence" value="ECO:0007669"/>
    <property type="project" value="UniProtKB-ARBA"/>
</dbReference>
<sequence length="151" mass="17212">MASSRKIILISCEGERFEVDEAVARQSQTVKHMIEDNCSEGGIPTPNVSSAILAKVIEYCKKHVESSKDDEDLTAWDTKFVTVLDQSTLLDLTLAANYLDIKDLLELTCQAWADFIKDESPEEVRQILDIKNDFTPEEEEAIRRENQWAFE</sequence>
<protein>
    <recommendedName>
        <fullName evidence="7">SKP1-like protein</fullName>
    </recommendedName>
</protein>
<dbReference type="GO" id="GO:0005634">
    <property type="term" value="C:nucleus"/>
    <property type="evidence" value="ECO:0007669"/>
    <property type="project" value="UniProtKB-SubCell"/>
</dbReference>
<evidence type="ECO:0000256" key="1">
    <source>
        <dbReference type="ARBA" id="ARBA00004123"/>
    </source>
</evidence>
<evidence type="ECO:0000256" key="5">
    <source>
        <dbReference type="ARBA" id="ARBA00023242"/>
    </source>
</evidence>
<dbReference type="InterPro" id="IPR016897">
    <property type="entry name" value="SKP1"/>
</dbReference>
<dbReference type="UniPathway" id="UPA00143"/>
<organism evidence="10 11">
    <name type="scientific">Tripterygium wilfordii</name>
    <name type="common">Thunder God vine</name>
    <dbReference type="NCBI Taxonomy" id="458696"/>
    <lineage>
        <taxon>Eukaryota</taxon>
        <taxon>Viridiplantae</taxon>
        <taxon>Streptophyta</taxon>
        <taxon>Embryophyta</taxon>
        <taxon>Tracheophyta</taxon>
        <taxon>Spermatophyta</taxon>
        <taxon>Magnoliopsida</taxon>
        <taxon>eudicotyledons</taxon>
        <taxon>Gunneridae</taxon>
        <taxon>Pentapetalae</taxon>
        <taxon>rosids</taxon>
        <taxon>fabids</taxon>
        <taxon>Celastrales</taxon>
        <taxon>Celastraceae</taxon>
        <taxon>Tripterygium</taxon>
    </lineage>
</organism>
<feature type="domain" description="SKP1 component POZ" evidence="9">
    <location>
        <begin position="6"/>
        <end position="64"/>
    </location>
</feature>
<keyword evidence="4 7" id="KW-0833">Ubl conjugation pathway</keyword>
<keyword evidence="11" id="KW-1185">Reference proteome</keyword>
<name>A0A7J7C2C1_TRIWF</name>
<dbReference type="PIRSF" id="PIRSF028729">
    <property type="entry name" value="E3_ubiquit_lig_SCF_Skp"/>
    <property type="match status" value="1"/>
</dbReference>
<evidence type="ECO:0000256" key="3">
    <source>
        <dbReference type="ARBA" id="ARBA00009993"/>
    </source>
</evidence>
<evidence type="ECO:0000259" key="9">
    <source>
        <dbReference type="Pfam" id="PF03931"/>
    </source>
</evidence>
<dbReference type="FunFam" id="3.30.710.10:FF:000170">
    <property type="entry name" value="SKP1-like protein 5"/>
    <property type="match status" value="1"/>
</dbReference>